<name>A0A2J7PSI4_9NEOP</name>
<dbReference type="GO" id="GO:1990837">
    <property type="term" value="F:sequence-specific double-stranded DNA binding"/>
    <property type="evidence" value="ECO:0007669"/>
    <property type="project" value="UniProtKB-ARBA"/>
</dbReference>
<dbReference type="InterPro" id="IPR036397">
    <property type="entry name" value="RNaseH_sf"/>
</dbReference>
<comment type="subcellular location">
    <subcellularLocation>
        <location evidence="1">Nucleus</location>
    </subcellularLocation>
</comment>
<dbReference type="PANTHER" id="PTHR24394:SF48">
    <property type="entry name" value="ZINC FINGER PROTEIN 771"/>
    <property type="match status" value="1"/>
</dbReference>
<evidence type="ECO:0000256" key="8">
    <source>
        <dbReference type="ARBA" id="ARBA00023242"/>
    </source>
</evidence>
<keyword evidence="8" id="KW-0539">Nucleus</keyword>
<dbReference type="SUPFAM" id="SSF57667">
    <property type="entry name" value="beta-beta-alpha zinc fingers"/>
    <property type="match status" value="2"/>
</dbReference>
<dbReference type="Gene3D" id="3.30.160.60">
    <property type="entry name" value="Classic Zinc Finger"/>
    <property type="match status" value="3"/>
</dbReference>
<evidence type="ECO:0000256" key="1">
    <source>
        <dbReference type="ARBA" id="ARBA00004123"/>
    </source>
</evidence>
<evidence type="ECO:0000256" key="4">
    <source>
        <dbReference type="ARBA" id="ARBA00022771"/>
    </source>
</evidence>
<protein>
    <recommendedName>
        <fullName evidence="10">C2H2-type domain-containing protein</fullName>
    </recommendedName>
</protein>
<dbReference type="GO" id="GO:0004523">
    <property type="term" value="F:RNA-DNA hybrid ribonuclease activity"/>
    <property type="evidence" value="ECO:0007669"/>
    <property type="project" value="InterPro"/>
</dbReference>
<dbReference type="EMBL" id="NEVH01021928">
    <property type="protein sequence ID" value="PNF19292.1"/>
    <property type="molecule type" value="Genomic_DNA"/>
</dbReference>
<dbReference type="InterPro" id="IPR002156">
    <property type="entry name" value="RNaseH_domain"/>
</dbReference>
<feature type="domain" description="C2H2-type" evidence="10">
    <location>
        <begin position="168"/>
        <end position="195"/>
    </location>
</feature>
<keyword evidence="2" id="KW-0479">Metal-binding</keyword>
<evidence type="ECO:0000256" key="9">
    <source>
        <dbReference type="PROSITE-ProRule" id="PRU00042"/>
    </source>
</evidence>
<evidence type="ECO:0000256" key="2">
    <source>
        <dbReference type="ARBA" id="ARBA00022723"/>
    </source>
</evidence>
<keyword evidence="6" id="KW-0805">Transcription regulation</keyword>
<comment type="caution">
    <text evidence="11">The sequence shown here is derived from an EMBL/GenBank/DDBJ whole genome shotgun (WGS) entry which is preliminary data.</text>
</comment>
<dbReference type="PROSITE" id="PS50157">
    <property type="entry name" value="ZINC_FINGER_C2H2_2"/>
    <property type="match status" value="3"/>
</dbReference>
<dbReference type="Gene3D" id="3.30.420.10">
    <property type="entry name" value="Ribonuclease H-like superfamily/Ribonuclease H"/>
    <property type="match status" value="1"/>
</dbReference>
<dbReference type="Proteomes" id="UP000235965">
    <property type="component" value="Unassembled WGS sequence"/>
</dbReference>
<evidence type="ECO:0000256" key="6">
    <source>
        <dbReference type="ARBA" id="ARBA00023015"/>
    </source>
</evidence>
<dbReference type="InterPro" id="IPR036236">
    <property type="entry name" value="Znf_C2H2_sf"/>
</dbReference>
<evidence type="ECO:0000313" key="12">
    <source>
        <dbReference type="Proteomes" id="UP000235965"/>
    </source>
</evidence>
<keyword evidence="5" id="KW-0862">Zinc</keyword>
<dbReference type="FunFam" id="3.30.160.60:FF:000303">
    <property type="entry name" value="Zinc finger protein 41"/>
    <property type="match status" value="1"/>
</dbReference>
<dbReference type="PROSITE" id="PS00028">
    <property type="entry name" value="ZINC_FINGER_C2H2_1"/>
    <property type="match status" value="3"/>
</dbReference>
<dbReference type="FunFam" id="3.30.160.60:FF:000870">
    <property type="entry name" value="zinc finger protein 197 isoform X1"/>
    <property type="match status" value="1"/>
</dbReference>
<feature type="domain" description="C2H2-type" evidence="10">
    <location>
        <begin position="224"/>
        <end position="251"/>
    </location>
</feature>
<dbReference type="InParanoid" id="A0A2J7PSI4"/>
<proteinExistence type="predicted"/>
<dbReference type="Pfam" id="PF00096">
    <property type="entry name" value="zf-C2H2"/>
    <property type="match status" value="2"/>
</dbReference>
<dbReference type="AlphaFoldDB" id="A0A2J7PSI4"/>
<dbReference type="GO" id="GO:0000981">
    <property type="term" value="F:DNA-binding transcription factor activity, RNA polymerase II-specific"/>
    <property type="evidence" value="ECO:0007669"/>
    <property type="project" value="TreeGrafter"/>
</dbReference>
<evidence type="ECO:0000256" key="5">
    <source>
        <dbReference type="ARBA" id="ARBA00022833"/>
    </source>
</evidence>
<keyword evidence="4 9" id="KW-0863">Zinc-finger</keyword>
<feature type="domain" description="C2H2-type" evidence="10">
    <location>
        <begin position="196"/>
        <end position="223"/>
    </location>
</feature>
<dbReference type="SUPFAM" id="SSF53098">
    <property type="entry name" value="Ribonuclease H-like"/>
    <property type="match status" value="1"/>
</dbReference>
<accession>A0A2J7PSI4</accession>
<dbReference type="Pfam" id="PF13912">
    <property type="entry name" value="zf-C2H2_6"/>
    <property type="match status" value="1"/>
</dbReference>
<dbReference type="InterPro" id="IPR013087">
    <property type="entry name" value="Znf_C2H2_type"/>
</dbReference>
<evidence type="ECO:0000256" key="3">
    <source>
        <dbReference type="ARBA" id="ARBA00022737"/>
    </source>
</evidence>
<dbReference type="PANTHER" id="PTHR24394">
    <property type="entry name" value="ZINC FINGER PROTEIN"/>
    <property type="match status" value="1"/>
</dbReference>
<evidence type="ECO:0000259" key="10">
    <source>
        <dbReference type="PROSITE" id="PS50157"/>
    </source>
</evidence>
<dbReference type="STRING" id="105785.A0A2J7PSI4"/>
<dbReference type="GO" id="GO:0005634">
    <property type="term" value="C:nucleus"/>
    <property type="evidence" value="ECO:0007669"/>
    <property type="project" value="UniProtKB-SubCell"/>
</dbReference>
<organism evidence="11 12">
    <name type="scientific">Cryptotermes secundus</name>
    <dbReference type="NCBI Taxonomy" id="105785"/>
    <lineage>
        <taxon>Eukaryota</taxon>
        <taxon>Metazoa</taxon>
        <taxon>Ecdysozoa</taxon>
        <taxon>Arthropoda</taxon>
        <taxon>Hexapoda</taxon>
        <taxon>Insecta</taxon>
        <taxon>Pterygota</taxon>
        <taxon>Neoptera</taxon>
        <taxon>Polyneoptera</taxon>
        <taxon>Dictyoptera</taxon>
        <taxon>Blattodea</taxon>
        <taxon>Blattoidea</taxon>
        <taxon>Termitoidae</taxon>
        <taxon>Kalotermitidae</taxon>
        <taxon>Cryptotermitinae</taxon>
        <taxon>Cryptotermes</taxon>
    </lineage>
</organism>
<reference evidence="11 12" key="1">
    <citation type="submission" date="2017-12" db="EMBL/GenBank/DDBJ databases">
        <title>Hemimetabolous genomes reveal molecular basis of termite eusociality.</title>
        <authorList>
            <person name="Harrison M.C."/>
            <person name="Jongepier E."/>
            <person name="Robertson H.M."/>
            <person name="Arning N."/>
            <person name="Bitard-Feildel T."/>
            <person name="Chao H."/>
            <person name="Childers C.P."/>
            <person name="Dinh H."/>
            <person name="Doddapaneni H."/>
            <person name="Dugan S."/>
            <person name="Gowin J."/>
            <person name="Greiner C."/>
            <person name="Han Y."/>
            <person name="Hu H."/>
            <person name="Hughes D.S.T."/>
            <person name="Huylmans A.-K."/>
            <person name="Kemena C."/>
            <person name="Kremer L.P.M."/>
            <person name="Lee S.L."/>
            <person name="Lopez-Ezquerra A."/>
            <person name="Mallet L."/>
            <person name="Monroy-Kuhn J.M."/>
            <person name="Moser A."/>
            <person name="Murali S.C."/>
            <person name="Muzny D.M."/>
            <person name="Otani S."/>
            <person name="Piulachs M.-D."/>
            <person name="Poelchau M."/>
            <person name="Qu J."/>
            <person name="Schaub F."/>
            <person name="Wada-Katsumata A."/>
            <person name="Worley K.C."/>
            <person name="Xie Q."/>
            <person name="Ylla G."/>
            <person name="Poulsen M."/>
            <person name="Gibbs R.A."/>
            <person name="Schal C."/>
            <person name="Richards S."/>
            <person name="Belles X."/>
            <person name="Korb J."/>
            <person name="Bornberg-Bauer E."/>
        </authorList>
    </citation>
    <scope>NUCLEOTIDE SEQUENCE [LARGE SCALE GENOMIC DNA]</scope>
    <source>
        <tissue evidence="11">Whole body</tissue>
    </source>
</reference>
<dbReference type="FunFam" id="3.30.160.60:FF:001483">
    <property type="entry name" value="Zinc finger protein 1005"/>
    <property type="match status" value="1"/>
</dbReference>
<gene>
    <name evidence="11" type="ORF">B7P43_G07516</name>
</gene>
<dbReference type="Pfam" id="PF00075">
    <property type="entry name" value="RNase_H"/>
    <property type="match status" value="1"/>
</dbReference>
<evidence type="ECO:0000256" key="7">
    <source>
        <dbReference type="ARBA" id="ARBA00023163"/>
    </source>
</evidence>
<dbReference type="SMART" id="SM00355">
    <property type="entry name" value="ZnF_C2H2"/>
    <property type="match status" value="3"/>
</dbReference>
<dbReference type="OrthoDB" id="1095242at2759"/>
<sequence>MIDTALVDLQNSTDLEKVRSPQSEICPASSHDAYQAVNIKVETMPDAEDEDDTAPITFPGINLEPENSTDLEKVRSPQSEICPASSHDAYQAVNIKVETMPDAEDEDDTAPITFPGINLEPEIILHECQHECSEEWPCSCDVSNKSFNQECDLGTHQPIDLYGEEQRFDCHICNKSFTQHNSLKRHERIHSGERPFCCDVCNKTFSRQDDMKTHKRIHSGEKPFCCAVCNKTFSWQNNLKRHQRIHNEEQPFHCDVCTGGYAGREFDWMPDNAICLQSQRKVALKALDKHQINSKLVWDCHQTLMELAKHNRVQLIWVLEHEGIAGNETADQLAKTGAEHPFIGPEPACDISVGVARQAKGLIQGPSEKRAKELLKLNRNQLQRVVGLLTGHCHLKGHLFKLGLNNSPTCERCQEENETATHIL</sequence>
<keyword evidence="12" id="KW-1185">Reference proteome</keyword>
<dbReference type="InterPro" id="IPR012337">
    <property type="entry name" value="RNaseH-like_sf"/>
</dbReference>
<evidence type="ECO:0000313" key="11">
    <source>
        <dbReference type="EMBL" id="PNF19292.1"/>
    </source>
</evidence>
<keyword evidence="7" id="KW-0804">Transcription</keyword>
<dbReference type="GO" id="GO:0008270">
    <property type="term" value="F:zinc ion binding"/>
    <property type="evidence" value="ECO:0007669"/>
    <property type="project" value="UniProtKB-KW"/>
</dbReference>
<keyword evidence="3" id="KW-0677">Repeat</keyword>